<gene>
    <name evidence="1" type="ORF">SCUD_LOCUS5607</name>
</gene>
<dbReference type="EMBL" id="UZAK01009535">
    <property type="protein sequence ID" value="VDO96971.1"/>
    <property type="molecule type" value="Genomic_DNA"/>
</dbReference>
<dbReference type="Proteomes" id="UP000279833">
    <property type="component" value="Unassembled WGS sequence"/>
</dbReference>
<keyword evidence="2" id="KW-1185">Reference proteome</keyword>
<dbReference type="PANTHER" id="PTHR47027">
    <property type="entry name" value="REVERSE TRANSCRIPTASE DOMAIN-CONTAINING PROTEIN"/>
    <property type="match status" value="1"/>
</dbReference>
<dbReference type="PANTHER" id="PTHR47027:SF20">
    <property type="entry name" value="REVERSE TRANSCRIPTASE-LIKE PROTEIN WITH RNA-DIRECTED DNA POLYMERASE DOMAIN"/>
    <property type="match status" value="1"/>
</dbReference>
<evidence type="ECO:0000313" key="2">
    <source>
        <dbReference type="Proteomes" id="UP000279833"/>
    </source>
</evidence>
<dbReference type="WBParaSite" id="SCUD_0000560701-mRNA-1">
    <property type="protein sequence ID" value="SCUD_0000560701-mRNA-1"/>
    <property type="gene ID" value="SCUD_0000560701"/>
</dbReference>
<accession>A0A183JSB7</accession>
<proteinExistence type="predicted"/>
<dbReference type="AlphaFoldDB" id="A0A183JSB7"/>
<evidence type="ECO:0000313" key="3">
    <source>
        <dbReference type="WBParaSite" id="SCUD_0000560701-mRNA-1"/>
    </source>
</evidence>
<reference evidence="3" key="1">
    <citation type="submission" date="2016-06" db="UniProtKB">
        <authorList>
            <consortium name="WormBaseParasite"/>
        </authorList>
    </citation>
    <scope>IDENTIFICATION</scope>
</reference>
<name>A0A183JSB7_9TREM</name>
<protein>
    <submittedName>
        <fullName evidence="3">Transposase</fullName>
    </submittedName>
</protein>
<evidence type="ECO:0000313" key="1">
    <source>
        <dbReference type="EMBL" id="VDO96971.1"/>
    </source>
</evidence>
<organism evidence="3">
    <name type="scientific">Schistosoma curassoni</name>
    <dbReference type="NCBI Taxonomy" id="6186"/>
    <lineage>
        <taxon>Eukaryota</taxon>
        <taxon>Metazoa</taxon>
        <taxon>Spiralia</taxon>
        <taxon>Lophotrochozoa</taxon>
        <taxon>Platyhelminthes</taxon>
        <taxon>Trematoda</taxon>
        <taxon>Digenea</taxon>
        <taxon>Strigeidida</taxon>
        <taxon>Schistosomatoidea</taxon>
        <taxon>Schistosomatidae</taxon>
        <taxon>Schistosoma</taxon>
    </lineage>
</organism>
<reference evidence="1 2" key="2">
    <citation type="submission" date="2018-11" db="EMBL/GenBank/DDBJ databases">
        <authorList>
            <consortium name="Pathogen Informatics"/>
        </authorList>
    </citation>
    <scope>NUCLEOTIDE SEQUENCE [LARGE SCALE GENOMIC DNA]</scope>
    <source>
        <strain evidence="1">Dakar</strain>
        <strain evidence="2">Dakar, Senegal</strain>
    </source>
</reference>
<sequence>MEDVRTKRKADIASYRHLLIAKMKPKLKKHWTSQNFNTAFLRETGKLNKFKVALSNGFQTFHDLLQHQRAGFRKDRSCTDQIATLRISVEQSTEWNSPLYINFIDYDGALDIVDRTTIWMFFDTTACLRR</sequence>